<reference evidence="3" key="1">
    <citation type="submission" date="2023-06" db="EMBL/GenBank/DDBJ databases">
        <title>Genome-scale phylogeny and comparative genomics of the fungal order Sordariales.</title>
        <authorList>
            <consortium name="Lawrence Berkeley National Laboratory"/>
            <person name="Hensen N."/>
            <person name="Bonometti L."/>
            <person name="Westerberg I."/>
            <person name="Brannstrom I.O."/>
            <person name="Guillou S."/>
            <person name="Cros-Aarteil S."/>
            <person name="Calhoun S."/>
            <person name="Haridas S."/>
            <person name="Kuo A."/>
            <person name="Mondo S."/>
            <person name="Pangilinan J."/>
            <person name="Riley R."/>
            <person name="LaButti K."/>
            <person name="Andreopoulos B."/>
            <person name="Lipzen A."/>
            <person name="Chen C."/>
            <person name="Yanf M."/>
            <person name="Daum C."/>
            <person name="Ng V."/>
            <person name="Clum A."/>
            <person name="Steindorff A."/>
            <person name="Ohm R."/>
            <person name="Martin F."/>
            <person name="Silar P."/>
            <person name="Natvig D."/>
            <person name="Lalanne C."/>
            <person name="Gautier V."/>
            <person name="Ament-velasquez S.L."/>
            <person name="Kruys A."/>
            <person name="Hutchinson M.I."/>
            <person name="Powell A.J."/>
            <person name="Barry K."/>
            <person name="Miller A.N."/>
            <person name="Grigoriev I.V."/>
            <person name="Debuchy R."/>
            <person name="Gladieux P."/>
            <person name="Thoren M.H."/>
            <person name="Johannesson H."/>
        </authorList>
    </citation>
    <scope>NUCLEOTIDE SEQUENCE</scope>
    <source>
        <strain evidence="3">SMH2392-1A</strain>
    </source>
</reference>
<dbReference type="InterPro" id="IPR053018">
    <property type="entry name" value="Elsinochrome_Biosynth-Asso"/>
</dbReference>
<feature type="region of interest" description="Disordered" evidence="1">
    <location>
        <begin position="67"/>
        <end position="86"/>
    </location>
</feature>
<organism evidence="3 4">
    <name type="scientific">Lasiosphaeria miniovina</name>
    <dbReference type="NCBI Taxonomy" id="1954250"/>
    <lineage>
        <taxon>Eukaryota</taxon>
        <taxon>Fungi</taxon>
        <taxon>Dikarya</taxon>
        <taxon>Ascomycota</taxon>
        <taxon>Pezizomycotina</taxon>
        <taxon>Sordariomycetes</taxon>
        <taxon>Sordariomycetidae</taxon>
        <taxon>Sordariales</taxon>
        <taxon>Lasiosphaeriaceae</taxon>
        <taxon>Lasiosphaeria</taxon>
    </lineage>
</organism>
<keyword evidence="2" id="KW-0472">Membrane</keyword>
<dbReference type="RefSeq" id="XP_060296837.1">
    <property type="nucleotide sequence ID" value="XM_060442052.1"/>
</dbReference>
<evidence type="ECO:0000256" key="2">
    <source>
        <dbReference type="SAM" id="Phobius"/>
    </source>
</evidence>
<dbReference type="PANTHER" id="PTHR37577:SF1">
    <property type="entry name" value="INTEGRAL MEMBRANE PROTEIN"/>
    <property type="match status" value="1"/>
</dbReference>
<accession>A0AA40ALI8</accession>
<proteinExistence type="predicted"/>
<feature type="transmembrane region" description="Helical" evidence="2">
    <location>
        <begin position="12"/>
        <end position="34"/>
    </location>
</feature>
<evidence type="ECO:0000313" key="4">
    <source>
        <dbReference type="Proteomes" id="UP001172101"/>
    </source>
</evidence>
<dbReference type="EMBL" id="JAUIRO010000004">
    <property type="protein sequence ID" value="KAK0718044.1"/>
    <property type="molecule type" value="Genomic_DNA"/>
</dbReference>
<keyword evidence="4" id="KW-1185">Reference proteome</keyword>
<dbReference type="Proteomes" id="UP001172101">
    <property type="component" value="Unassembled WGS sequence"/>
</dbReference>
<keyword evidence="2" id="KW-0812">Transmembrane</keyword>
<protein>
    <submittedName>
        <fullName evidence="3">Uncharacterized protein</fullName>
    </submittedName>
</protein>
<evidence type="ECO:0000313" key="3">
    <source>
        <dbReference type="EMBL" id="KAK0718044.1"/>
    </source>
</evidence>
<dbReference type="PANTHER" id="PTHR37577">
    <property type="entry name" value="INTEGRAL MEMBRANE PROTEIN"/>
    <property type="match status" value="1"/>
</dbReference>
<sequence>MKWEGCQITAYHYNIIANMMLLTCATHLMAVTVVRNYWRFPWMGGIRVLIMTGVFTVTGLLLSNQNSDGNNQTQCGQQHYQPITTG</sequence>
<evidence type="ECO:0000256" key="1">
    <source>
        <dbReference type="SAM" id="MobiDB-lite"/>
    </source>
</evidence>
<name>A0AA40ALI8_9PEZI</name>
<dbReference type="AlphaFoldDB" id="A0AA40ALI8"/>
<dbReference type="GeneID" id="85325322"/>
<feature type="transmembrane region" description="Helical" evidence="2">
    <location>
        <begin position="40"/>
        <end position="62"/>
    </location>
</feature>
<keyword evidence="2" id="KW-1133">Transmembrane helix</keyword>
<gene>
    <name evidence="3" type="ORF">B0T26DRAFT_711637</name>
</gene>
<comment type="caution">
    <text evidence="3">The sequence shown here is derived from an EMBL/GenBank/DDBJ whole genome shotgun (WGS) entry which is preliminary data.</text>
</comment>